<sequence>MLINMCRVCGRSNICTRSLNLFEETNRKLLRHINMLTGLRLKHQQDAPGFICLCCQSDLRIAMAFRKLCIKTQKKWQPPQTQTQTKQDLPSQSDVDSDEVEAEGDSLSQSTRQIPKRVARKEKVCIREMNSEESEPSKPEQTLLVVLKDETSMSDVLSEAADDEHDRLDLSYDTKMETEAEGSSDQDYVQPVSASADRGKGRKHKDKDRITKPQNPKVYICELCGLHVKAKVSFERHIRKHTGERPFPCELCTARFLSAAELRAHHLTHTGERPFPCRYCDRKYVSYMGRLKHERIHTNERPFVCAECGKAFTNSYILKNHMLVHTGERLFRCDLCERSFQRKTHLRTHYRSNTHKHNVEKHENTQLSESPAEAVTVPPLADASKNSYNMSLHCSVNL</sequence>
<evidence type="ECO:0000256" key="3">
    <source>
        <dbReference type="ARBA" id="ARBA00022771"/>
    </source>
</evidence>
<feature type="binding site" evidence="7">
    <location>
        <position position="6"/>
    </location>
    <ligand>
        <name>Zn(2+)</name>
        <dbReference type="ChEBI" id="CHEBI:29105"/>
    </ligand>
</feature>
<dbReference type="InterPro" id="IPR013087">
    <property type="entry name" value="Znf_C2H2_type"/>
</dbReference>
<dbReference type="GO" id="GO:0000981">
    <property type="term" value="F:DNA-binding transcription factor activity, RNA polymerase II-specific"/>
    <property type="evidence" value="ECO:0007669"/>
    <property type="project" value="TreeGrafter"/>
</dbReference>
<dbReference type="PANTHER" id="PTHR23235">
    <property type="entry name" value="KRUEPPEL-LIKE TRANSCRIPTION FACTOR"/>
    <property type="match status" value="1"/>
</dbReference>
<feature type="region of interest" description="Disordered" evidence="8">
    <location>
        <begin position="351"/>
        <end position="374"/>
    </location>
</feature>
<feature type="binding site" evidence="7">
    <location>
        <position position="55"/>
    </location>
    <ligand>
        <name>Zn(2+)</name>
        <dbReference type="ChEBI" id="CHEBI:29105"/>
    </ligand>
</feature>
<organism evidence="11 12">
    <name type="scientific">Drosophila lebanonensis</name>
    <name type="common">Fruit fly</name>
    <name type="synonym">Scaptodrosophila lebanonensis</name>
    <dbReference type="NCBI Taxonomy" id="7225"/>
    <lineage>
        <taxon>Eukaryota</taxon>
        <taxon>Metazoa</taxon>
        <taxon>Ecdysozoa</taxon>
        <taxon>Arthropoda</taxon>
        <taxon>Hexapoda</taxon>
        <taxon>Insecta</taxon>
        <taxon>Pterygota</taxon>
        <taxon>Neoptera</taxon>
        <taxon>Endopterygota</taxon>
        <taxon>Diptera</taxon>
        <taxon>Brachycera</taxon>
        <taxon>Muscomorpha</taxon>
        <taxon>Ephydroidea</taxon>
        <taxon>Drosophilidae</taxon>
        <taxon>Scaptodrosophila</taxon>
    </lineage>
</organism>
<evidence type="ECO:0000259" key="9">
    <source>
        <dbReference type="PROSITE" id="PS50157"/>
    </source>
</evidence>
<evidence type="ECO:0000256" key="7">
    <source>
        <dbReference type="PROSITE-ProRule" id="PRU01263"/>
    </source>
</evidence>
<dbReference type="Pfam" id="PF12874">
    <property type="entry name" value="zf-met"/>
    <property type="match status" value="1"/>
</dbReference>
<keyword evidence="2" id="KW-0677">Repeat</keyword>
<dbReference type="FunFam" id="3.30.160.60:FF:002343">
    <property type="entry name" value="Zinc finger protein 33A"/>
    <property type="match status" value="1"/>
</dbReference>
<dbReference type="FunFam" id="3.30.160.60:FF:000446">
    <property type="entry name" value="Zinc finger protein"/>
    <property type="match status" value="1"/>
</dbReference>
<evidence type="ECO:0000256" key="5">
    <source>
        <dbReference type="ARBA" id="ARBA00023242"/>
    </source>
</evidence>
<dbReference type="PROSITE" id="PS50157">
    <property type="entry name" value="ZINC_FINGER_C2H2_2"/>
    <property type="match status" value="5"/>
</dbReference>
<proteinExistence type="predicted"/>
<feature type="compositionally biased region" description="Low complexity" evidence="8">
    <location>
        <begin position="76"/>
        <end position="87"/>
    </location>
</feature>
<protein>
    <submittedName>
        <fullName evidence="12">Transcription factor Ouib-like</fullName>
    </submittedName>
</protein>
<dbReference type="OrthoDB" id="427030at2759"/>
<feature type="domain" description="C2H2-type" evidence="9">
    <location>
        <begin position="247"/>
        <end position="274"/>
    </location>
</feature>
<dbReference type="GO" id="GO:0005634">
    <property type="term" value="C:nucleus"/>
    <property type="evidence" value="ECO:0007669"/>
    <property type="project" value="InterPro"/>
</dbReference>
<keyword evidence="11" id="KW-1185">Reference proteome</keyword>
<evidence type="ECO:0000256" key="6">
    <source>
        <dbReference type="PROSITE-ProRule" id="PRU00042"/>
    </source>
</evidence>
<dbReference type="SUPFAM" id="SSF57667">
    <property type="entry name" value="beta-beta-alpha zinc fingers"/>
    <property type="match status" value="3"/>
</dbReference>
<dbReference type="GO" id="GO:0008270">
    <property type="term" value="F:zinc ion binding"/>
    <property type="evidence" value="ECO:0007669"/>
    <property type="project" value="UniProtKB-UniRule"/>
</dbReference>
<dbReference type="Gene3D" id="3.30.160.60">
    <property type="entry name" value="Classic Zinc Finger"/>
    <property type="match status" value="5"/>
</dbReference>
<dbReference type="InterPro" id="IPR036236">
    <property type="entry name" value="Znf_C2H2_sf"/>
</dbReference>
<feature type="domain" description="C2H2-type" evidence="9">
    <location>
        <begin position="331"/>
        <end position="362"/>
    </location>
</feature>
<feature type="binding site" evidence="7">
    <location>
        <position position="9"/>
    </location>
    <ligand>
        <name>Zn(2+)</name>
        <dbReference type="ChEBI" id="CHEBI:29105"/>
    </ligand>
</feature>
<feature type="region of interest" description="Disordered" evidence="8">
    <location>
        <begin position="76"/>
        <end position="119"/>
    </location>
</feature>
<feature type="domain" description="ZAD" evidence="10">
    <location>
        <begin position="4"/>
        <end position="79"/>
    </location>
</feature>
<dbReference type="SMART" id="SM00868">
    <property type="entry name" value="zf-AD"/>
    <property type="match status" value="1"/>
</dbReference>
<dbReference type="SMART" id="SM00355">
    <property type="entry name" value="ZnF_C2H2"/>
    <property type="match status" value="5"/>
</dbReference>
<dbReference type="Proteomes" id="UP000504634">
    <property type="component" value="Unplaced"/>
</dbReference>
<dbReference type="PROSITE" id="PS51915">
    <property type="entry name" value="ZAD"/>
    <property type="match status" value="1"/>
</dbReference>
<feature type="binding site" evidence="7">
    <location>
        <position position="52"/>
    </location>
    <ligand>
        <name>Zn(2+)</name>
        <dbReference type="ChEBI" id="CHEBI:29105"/>
    </ligand>
</feature>
<dbReference type="Pfam" id="PF00096">
    <property type="entry name" value="zf-C2H2"/>
    <property type="match status" value="1"/>
</dbReference>
<feature type="domain" description="C2H2-type" evidence="9">
    <location>
        <begin position="219"/>
        <end position="246"/>
    </location>
</feature>
<dbReference type="AlphaFoldDB" id="A0A6J2TG02"/>
<name>A0A6J2TG02_DROLE</name>
<keyword evidence="4 7" id="KW-0862">Zinc</keyword>
<evidence type="ECO:0000313" key="11">
    <source>
        <dbReference type="Proteomes" id="UP000504634"/>
    </source>
</evidence>
<dbReference type="InterPro" id="IPR012934">
    <property type="entry name" value="Znf_AD"/>
</dbReference>
<feature type="domain" description="C2H2-type" evidence="9">
    <location>
        <begin position="275"/>
        <end position="302"/>
    </location>
</feature>
<evidence type="ECO:0000256" key="1">
    <source>
        <dbReference type="ARBA" id="ARBA00022723"/>
    </source>
</evidence>
<dbReference type="SUPFAM" id="SSF57716">
    <property type="entry name" value="Glucocorticoid receptor-like (DNA-binding domain)"/>
    <property type="match status" value="1"/>
</dbReference>
<dbReference type="GeneID" id="115623943"/>
<keyword evidence="3 6" id="KW-0863">Zinc-finger</keyword>
<feature type="compositionally biased region" description="Acidic residues" evidence="8">
    <location>
        <begin position="95"/>
        <end position="104"/>
    </location>
</feature>
<evidence type="ECO:0000313" key="12">
    <source>
        <dbReference type="RefSeq" id="XP_030374365.1"/>
    </source>
</evidence>
<keyword evidence="5" id="KW-0539">Nucleus</keyword>
<feature type="region of interest" description="Disordered" evidence="8">
    <location>
        <begin position="177"/>
        <end position="211"/>
    </location>
</feature>
<dbReference type="FunFam" id="3.30.160.60:FF:001049">
    <property type="entry name" value="zinc finger protein 319"/>
    <property type="match status" value="1"/>
</dbReference>
<dbReference type="Pfam" id="PF07776">
    <property type="entry name" value="zf-AD"/>
    <property type="match status" value="1"/>
</dbReference>
<dbReference type="RefSeq" id="XP_030374365.1">
    <property type="nucleotide sequence ID" value="XM_030518505.1"/>
</dbReference>
<evidence type="ECO:0000259" key="10">
    <source>
        <dbReference type="PROSITE" id="PS51915"/>
    </source>
</evidence>
<keyword evidence="1 7" id="KW-0479">Metal-binding</keyword>
<evidence type="ECO:0000256" key="4">
    <source>
        <dbReference type="ARBA" id="ARBA00022833"/>
    </source>
</evidence>
<dbReference type="PROSITE" id="PS00028">
    <property type="entry name" value="ZINC_FINGER_C2H2_1"/>
    <property type="match status" value="5"/>
</dbReference>
<dbReference type="PANTHER" id="PTHR23235:SF142">
    <property type="entry name" value="ZINC FINGER PROTEIN 384"/>
    <property type="match status" value="1"/>
</dbReference>
<dbReference type="GO" id="GO:0000978">
    <property type="term" value="F:RNA polymerase II cis-regulatory region sequence-specific DNA binding"/>
    <property type="evidence" value="ECO:0007669"/>
    <property type="project" value="TreeGrafter"/>
</dbReference>
<evidence type="ECO:0000256" key="2">
    <source>
        <dbReference type="ARBA" id="ARBA00022737"/>
    </source>
</evidence>
<gene>
    <name evidence="12" type="primary">LOC115623943</name>
</gene>
<reference evidence="12" key="1">
    <citation type="submission" date="2025-08" db="UniProtKB">
        <authorList>
            <consortium name="RefSeq"/>
        </authorList>
    </citation>
    <scope>IDENTIFICATION</scope>
    <source>
        <strain evidence="12">11010-0011.00</strain>
        <tissue evidence="12">Whole body</tissue>
    </source>
</reference>
<accession>A0A6J2TG02</accession>
<evidence type="ECO:0000256" key="8">
    <source>
        <dbReference type="SAM" id="MobiDB-lite"/>
    </source>
</evidence>
<feature type="domain" description="C2H2-type" evidence="9">
    <location>
        <begin position="303"/>
        <end position="330"/>
    </location>
</feature>